<sequence>MNSPSKNDDTKQGTNPPEAGASNEMPCPDCGEMVRKGLLRCWNCGAFMDKGIEARFQEMQENPAPMIFSEAPEDDEPVSVETTQMVTSASDDDFQLDGSIGTVLPAEDQTDAAEEDDAGDVEQPGGVAGAESTGETAGDDQEKAGVAHSVATGGDALLEVALQEEAEARKRRKKQRRVVGGMRTPGGFIIFCPYGCKMEVKDQNRGMTGRCPRCGAPFIVPVDPPQFKSQKSEKAEAEKAAVETDFQAWMEALHVHTVNPEKLKLKADSLTKEFVPTDFAFGKDELVLLVLGKKGGGLFGGGGGKAEELREAAQAHLREGKPVDQVPDAEVTKIEADTLSQLRVVQPVESRAHSLFAGIPVFGAGRIAIQLPLQEDSTETRYVSMGLTEFREFARQLEEKYGLTGLADKTGIPMEDEFETHRCHYSSVAVKALKHLEFYQADPKVEPVVAGWKCGACGIVVSEDARNKEKLGGKGGKGLAKTKCPKCQQKFGDNPLYSLAEVTESPSMSGTDSGSDADANQEPAATDAAKS</sequence>
<dbReference type="RefSeq" id="WP_145370339.1">
    <property type="nucleotide sequence ID" value="NZ_CP036275.1"/>
</dbReference>
<dbReference type="AlphaFoldDB" id="A0A517Z9G2"/>
<feature type="compositionally biased region" description="Basic and acidic residues" evidence="1">
    <location>
        <begin position="1"/>
        <end position="11"/>
    </location>
</feature>
<proteinExistence type="predicted"/>
<gene>
    <name evidence="2" type="ORF">Mal4_34590</name>
</gene>
<feature type="region of interest" description="Disordered" evidence="1">
    <location>
        <begin position="498"/>
        <end position="531"/>
    </location>
</feature>
<reference evidence="2 3" key="1">
    <citation type="submission" date="2019-02" db="EMBL/GenBank/DDBJ databases">
        <title>Deep-cultivation of Planctomycetes and their phenomic and genomic characterization uncovers novel biology.</title>
        <authorList>
            <person name="Wiegand S."/>
            <person name="Jogler M."/>
            <person name="Boedeker C."/>
            <person name="Pinto D."/>
            <person name="Vollmers J."/>
            <person name="Rivas-Marin E."/>
            <person name="Kohn T."/>
            <person name="Peeters S.H."/>
            <person name="Heuer A."/>
            <person name="Rast P."/>
            <person name="Oberbeckmann S."/>
            <person name="Bunk B."/>
            <person name="Jeske O."/>
            <person name="Meyerdierks A."/>
            <person name="Storesund J.E."/>
            <person name="Kallscheuer N."/>
            <person name="Luecker S."/>
            <person name="Lage O.M."/>
            <person name="Pohl T."/>
            <person name="Merkel B.J."/>
            <person name="Hornburger P."/>
            <person name="Mueller R.-W."/>
            <person name="Bruemmer F."/>
            <person name="Labrenz M."/>
            <person name="Spormann A.M."/>
            <person name="Op den Camp H."/>
            <person name="Overmann J."/>
            <person name="Amann R."/>
            <person name="Jetten M.S.M."/>
            <person name="Mascher T."/>
            <person name="Medema M.H."/>
            <person name="Devos D.P."/>
            <person name="Kaster A.-K."/>
            <person name="Ovreas L."/>
            <person name="Rohde M."/>
            <person name="Galperin M.Y."/>
            <person name="Jogler C."/>
        </authorList>
    </citation>
    <scope>NUCLEOTIDE SEQUENCE [LARGE SCALE GENOMIC DNA]</scope>
    <source>
        <strain evidence="2 3">Mal4</strain>
    </source>
</reference>
<organism evidence="2 3">
    <name type="scientific">Maioricimonas rarisocia</name>
    <dbReference type="NCBI Taxonomy" id="2528026"/>
    <lineage>
        <taxon>Bacteria</taxon>
        <taxon>Pseudomonadati</taxon>
        <taxon>Planctomycetota</taxon>
        <taxon>Planctomycetia</taxon>
        <taxon>Planctomycetales</taxon>
        <taxon>Planctomycetaceae</taxon>
        <taxon>Maioricimonas</taxon>
    </lineage>
</organism>
<protein>
    <submittedName>
        <fullName evidence="2">Uncharacterized protein</fullName>
    </submittedName>
</protein>
<evidence type="ECO:0000313" key="2">
    <source>
        <dbReference type="EMBL" id="QDU39124.1"/>
    </source>
</evidence>
<feature type="region of interest" description="Disordered" evidence="1">
    <location>
        <begin position="109"/>
        <end position="144"/>
    </location>
</feature>
<accession>A0A517Z9G2</accession>
<feature type="compositionally biased region" description="Polar residues" evidence="1">
    <location>
        <begin position="504"/>
        <end position="514"/>
    </location>
</feature>
<evidence type="ECO:0000256" key="1">
    <source>
        <dbReference type="SAM" id="MobiDB-lite"/>
    </source>
</evidence>
<dbReference type="KEGG" id="mri:Mal4_34590"/>
<name>A0A517Z9G2_9PLAN</name>
<evidence type="ECO:0000313" key="3">
    <source>
        <dbReference type="Proteomes" id="UP000320496"/>
    </source>
</evidence>
<dbReference type="OrthoDB" id="270814at2"/>
<keyword evidence="3" id="KW-1185">Reference proteome</keyword>
<feature type="compositionally biased region" description="Acidic residues" evidence="1">
    <location>
        <begin position="109"/>
        <end position="120"/>
    </location>
</feature>
<dbReference type="Proteomes" id="UP000320496">
    <property type="component" value="Chromosome"/>
</dbReference>
<feature type="region of interest" description="Disordered" evidence="1">
    <location>
        <begin position="1"/>
        <end position="27"/>
    </location>
</feature>
<dbReference type="EMBL" id="CP036275">
    <property type="protein sequence ID" value="QDU39124.1"/>
    <property type="molecule type" value="Genomic_DNA"/>
</dbReference>